<comment type="caution">
    <text evidence="1">The sequence shown here is derived from an EMBL/GenBank/DDBJ whole genome shotgun (WGS) entry which is preliminary data.</text>
</comment>
<sequence length="100" mass="11242">MRTSLCRPGVLLAGSVQGGIYCDCMLPTNRDSKQLQVDPCLKQPSLNLVVHTVGNVSRQHFLRESYPSIWTRTKRVNQQNNWSMRYTPAISASSKFSPTS</sequence>
<protein>
    <recommendedName>
        <fullName evidence="3">Secreted protein</fullName>
    </recommendedName>
</protein>
<name>A0ABN7NLD4_TIMPD</name>
<proteinExistence type="predicted"/>
<keyword evidence="2" id="KW-1185">Reference proteome</keyword>
<evidence type="ECO:0000313" key="1">
    <source>
        <dbReference type="EMBL" id="CAG2054120.1"/>
    </source>
</evidence>
<dbReference type="Proteomes" id="UP001153148">
    <property type="component" value="Unassembled WGS sequence"/>
</dbReference>
<organism evidence="1 2">
    <name type="scientific">Timema podura</name>
    <name type="common">Walking stick</name>
    <dbReference type="NCBI Taxonomy" id="61482"/>
    <lineage>
        <taxon>Eukaryota</taxon>
        <taxon>Metazoa</taxon>
        <taxon>Ecdysozoa</taxon>
        <taxon>Arthropoda</taxon>
        <taxon>Hexapoda</taxon>
        <taxon>Insecta</taxon>
        <taxon>Pterygota</taxon>
        <taxon>Neoptera</taxon>
        <taxon>Polyneoptera</taxon>
        <taxon>Phasmatodea</taxon>
        <taxon>Timematodea</taxon>
        <taxon>Timematoidea</taxon>
        <taxon>Timematidae</taxon>
        <taxon>Timema</taxon>
    </lineage>
</organism>
<gene>
    <name evidence="1" type="ORF">TPAB3V08_LOCUS1155</name>
</gene>
<reference evidence="1" key="1">
    <citation type="submission" date="2021-03" db="EMBL/GenBank/DDBJ databases">
        <authorList>
            <person name="Tran Van P."/>
        </authorList>
    </citation>
    <scope>NUCLEOTIDE SEQUENCE</scope>
</reference>
<evidence type="ECO:0000313" key="2">
    <source>
        <dbReference type="Proteomes" id="UP001153148"/>
    </source>
</evidence>
<accession>A0ABN7NLD4</accession>
<dbReference type="EMBL" id="CAJPIN010000990">
    <property type="protein sequence ID" value="CAG2054120.1"/>
    <property type="molecule type" value="Genomic_DNA"/>
</dbReference>
<evidence type="ECO:0008006" key="3">
    <source>
        <dbReference type="Google" id="ProtNLM"/>
    </source>
</evidence>